<reference evidence="1 2" key="1">
    <citation type="journal article" date="2002" name="J. Mol. Biol.">
        <title>The genome of bacteriophage phiKZ of Pseudomonas aeruginosa.</title>
        <authorList>
            <person name="Mesyanzhinov V.V."/>
            <person name="Robben J."/>
            <person name="Grymonprez B."/>
            <person name="Kostyuchenko V.A."/>
            <person name="Bourkaltseva M.V."/>
            <person name="Sykilinda N.N."/>
            <person name="Krylov V.N."/>
            <person name="Volckaert G."/>
        </authorList>
    </citation>
    <scope>NUCLEOTIDE SEQUENCE</scope>
</reference>
<dbReference type="KEGG" id="vg:1258287"/>
<organism evidence="1 2">
    <name type="scientific">Pseudomonas phage phiKZ</name>
    <dbReference type="NCBI Taxonomy" id="2905945"/>
    <lineage>
        <taxon>Viruses</taxon>
        <taxon>Duplodnaviria</taxon>
        <taxon>Heunggongvirae</taxon>
        <taxon>Uroviricota</taxon>
        <taxon>Caudoviricetes</taxon>
        <taxon>Chimalliviridae</taxon>
        <taxon>Phikzvirus</taxon>
        <taxon>Phikzvirus phiKZ</taxon>
    </lineage>
</organism>
<dbReference type="RefSeq" id="NP_803784.1">
    <property type="nucleotide sequence ID" value="NC_004629.1"/>
</dbReference>
<proteinExistence type="predicted"/>
<name>Q8SCU4_BPDPK</name>
<dbReference type="Proteomes" id="UP000002098">
    <property type="component" value="Segment"/>
</dbReference>
<evidence type="ECO:0000313" key="1">
    <source>
        <dbReference type="EMBL" id="AAL83119.1"/>
    </source>
</evidence>
<evidence type="ECO:0000313" key="2">
    <source>
        <dbReference type="Proteomes" id="UP000002098"/>
    </source>
</evidence>
<dbReference type="EMBL" id="AF399011">
    <property type="protein sequence ID" value="AAL83119.1"/>
    <property type="molecule type" value="Genomic_DNA"/>
</dbReference>
<accession>Q8SCU4</accession>
<protein>
    <submittedName>
        <fullName evidence="1">PHIKZ218</fullName>
    </submittedName>
</protein>
<dbReference type="GeneID" id="1258287"/>
<sequence length="71" mass="8596">MFKRVMRYIRVLKLIVIFYVRRQLGLHDYCTRKNTIALDRENNKRVQINAISRKVEEALFKVELVAIMSKR</sequence>
<organismHost>
    <name type="scientific">Pseudomonas aeruginosa</name>
    <dbReference type="NCBI Taxonomy" id="287"/>
</organismHost>
<keyword evidence="2" id="KW-1185">Reference proteome</keyword>